<feature type="domain" description="AB hydrolase-1" evidence="7">
    <location>
        <begin position="25"/>
        <end position="299"/>
    </location>
</feature>
<evidence type="ECO:0000256" key="3">
    <source>
        <dbReference type="ARBA" id="ARBA00022605"/>
    </source>
</evidence>
<evidence type="ECO:0000256" key="5">
    <source>
        <dbReference type="ARBA" id="ARBA00023167"/>
    </source>
</evidence>
<comment type="caution">
    <text evidence="8">The sequence shown here is derived from an EMBL/GenBank/DDBJ whole genome shotgun (WGS) entry which is preliminary data.</text>
</comment>
<feature type="non-terminal residue" evidence="8">
    <location>
        <position position="1"/>
    </location>
</feature>
<dbReference type="Gene3D" id="3.40.50.1820">
    <property type="entry name" value="alpha/beta hydrolase"/>
    <property type="match status" value="1"/>
</dbReference>
<comment type="subunit">
    <text evidence="1">Homodimer.</text>
</comment>
<dbReference type="AlphaFoldDB" id="X0TAH0"/>
<dbReference type="InterPro" id="IPR008220">
    <property type="entry name" value="HAT_MetX-like"/>
</dbReference>
<dbReference type="SUPFAM" id="SSF53474">
    <property type="entry name" value="alpha/beta-Hydrolases"/>
    <property type="match status" value="1"/>
</dbReference>
<organism evidence="8">
    <name type="scientific">marine sediment metagenome</name>
    <dbReference type="NCBI Taxonomy" id="412755"/>
    <lineage>
        <taxon>unclassified sequences</taxon>
        <taxon>metagenomes</taxon>
        <taxon>ecological metagenomes</taxon>
    </lineage>
</organism>
<keyword evidence="2" id="KW-0963">Cytoplasm</keyword>
<evidence type="ECO:0000256" key="4">
    <source>
        <dbReference type="ARBA" id="ARBA00022679"/>
    </source>
</evidence>
<sequence length="318" mass="34457">AHVAGYHGPDDKKPGWWEIMVGPGKGIDTNKYFVICSNFLGGCRGTTGPSSINPQTQKPYGLDFPIITIADMVNVQELLLGKLGIKEVLAVVGGSIGGMQVLQWAIEYPGFVKAAIPIATTTHLGAQSIAFDAVGRNAILADANFAGGEYTDEKGPDRGLAIARMIGHITYLSEQGMREKFGRKLRGAESYSYDFNSEFAVETYLDHQGQSFVERFDANSYLYITKAAGYFDLAKDYGTLTKAFANTKSRFLVIGFASDWLYPPAQSETMVNALVANGKDVSYCNIASPYGHDAFLLEPETLGSFISGFLDATHRPGV</sequence>
<keyword evidence="5" id="KW-0486">Methionine biosynthesis</keyword>
<proteinExistence type="inferred from homology"/>
<feature type="non-terminal residue" evidence="8">
    <location>
        <position position="318"/>
    </location>
</feature>
<dbReference type="GO" id="GO:0009086">
    <property type="term" value="P:methionine biosynthetic process"/>
    <property type="evidence" value="ECO:0007669"/>
    <property type="project" value="UniProtKB-KW"/>
</dbReference>
<dbReference type="PANTHER" id="PTHR32268:SF11">
    <property type="entry name" value="HOMOSERINE O-ACETYLTRANSFERASE"/>
    <property type="match status" value="1"/>
</dbReference>
<evidence type="ECO:0000313" key="8">
    <source>
        <dbReference type="EMBL" id="GAF90473.1"/>
    </source>
</evidence>
<evidence type="ECO:0000256" key="2">
    <source>
        <dbReference type="ARBA" id="ARBA00022490"/>
    </source>
</evidence>
<evidence type="ECO:0000256" key="6">
    <source>
        <dbReference type="ARBA" id="ARBA00023315"/>
    </source>
</evidence>
<evidence type="ECO:0000256" key="1">
    <source>
        <dbReference type="ARBA" id="ARBA00011738"/>
    </source>
</evidence>
<keyword evidence="4" id="KW-0808">Transferase</keyword>
<name>X0TAH0_9ZZZZ</name>
<protein>
    <recommendedName>
        <fullName evidence="7">AB hydrolase-1 domain-containing protein</fullName>
    </recommendedName>
</protein>
<dbReference type="Pfam" id="PF00561">
    <property type="entry name" value="Abhydrolase_1"/>
    <property type="match status" value="1"/>
</dbReference>
<accession>X0TAH0</accession>
<dbReference type="InterPro" id="IPR029058">
    <property type="entry name" value="AB_hydrolase_fold"/>
</dbReference>
<dbReference type="PIRSF" id="PIRSF000443">
    <property type="entry name" value="Homoser_Ac_trans"/>
    <property type="match status" value="1"/>
</dbReference>
<dbReference type="InterPro" id="IPR000073">
    <property type="entry name" value="AB_hydrolase_1"/>
</dbReference>
<dbReference type="GO" id="GO:0009092">
    <property type="term" value="P:homoserine metabolic process"/>
    <property type="evidence" value="ECO:0007669"/>
    <property type="project" value="TreeGrafter"/>
</dbReference>
<keyword evidence="6" id="KW-0012">Acyltransferase</keyword>
<keyword evidence="3" id="KW-0028">Amino-acid biosynthesis</keyword>
<dbReference type="GO" id="GO:0004414">
    <property type="term" value="F:homoserine O-acetyltransferase activity"/>
    <property type="evidence" value="ECO:0007669"/>
    <property type="project" value="TreeGrafter"/>
</dbReference>
<gene>
    <name evidence="8" type="ORF">S01H1_18916</name>
</gene>
<reference evidence="8" key="1">
    <citation type="journal article" date="2014" name="Front. Microbiol.">
        <title>High frequency of phylogenetically diverse reductive dehalogenase-homologous genes in deep subseafloor sedimentary metagenomes.</title>
        <authorList>
            <person name="Kawai M."/>
            <person name="Futagami T."/>
            <person name="Toyoda A."/>
            <person name="Takaki Y."/>
            <person name="Nishi S."/>
            <person name="Hori S."/>
            <person name="Arai W."/>
            <person name="Tsubouchi T."/>
            <person name="Morono Y."/>
            <person name="Uchiyama I."/>
            <person name="Ito T."/>
            <person name="Fujiyama A."/>
            <person name="Inagaki F."/>
            <person name="Takami H."/>
        </authorList>
    </citation>
    <scope>NUCLEOTIDE SEQUENCE</scope>
    <source>
        <strain evidence="8">Expedition CK06-06</strain>
    </source>
</reference>
<dbReference type="PANTHER" id="PTHR32268">
    <property type="entry name" value="HOMOSERINE O-ACETYLTRANSFERASE"/>
    <property type="match status" value="1"/>
</dbReference>
<dbReference type="FunFam" id="1.10.1740.110:FF:000001">
    <property type="entry name" value="Homoserine O-acetyltransferase"/>
    <property type="match status" value="1"/>
</dbReference>
<dbReference type="Gene3D" id="1.10.1740.110">
    <property type="match status" value="1"/>
</dbReference>
<evidence type="ECO:0000259" key="7">
    <source>
        <dbReference type="Pfam" id="PF00561"/>
    </source>
</evidence>
<dbReference type="NCBIfam" id="TIGR01392">
    <property type="entry name" value="homoserO_Ac_trn"/>
    <property type="match status" value="1"/>
</dbReference>
<dbReference type="NCBIfam" id="NF001209">
    <property type="entry name" value="PRK00175.1"/>
    <property type="match status" value="1"/>
</dbReference>
<dbReference type="HAMAP" id="MF_00296">
    <property type="entry name" value="MetX_acyltransf"/>
    <property type="match status" value="1"/>
</dbReference>
<dbReference type="EMBL" id="BARS01010166">
    <property type="protein sequence ID" value="GAF90473.1"/>
    <property type="molecule type" value="Genomic_DNA"/>
</dbReference>